<reference evidence="12" key="2">
    <citation type="submission" date="2025-09" db="UniProtKB">
        <authorList>
            <consortium name="Ensembl"/>
        </authorList>
    </citation>
    <scope>IDENTIFICATION</scope>
</reference>
<dbReference type="Ensembl" id="ENSNFUT00015027659.1">
    <property type="protein sequence ID" value="ENSNFUP00015026470.1"/>
    <property type="gene ID" value="ENSNFUG00015012834.1"/>
</dbReference>
<dbReference type="Proteomes" id="UP000694548">
    <property type="component" value="Unassembled WGS sequence"/>
</dbReference>
<dbReference type="GO" id="GO:0001594">
    <property type="term" value="F:trace-amine receptor activity"/>
    <property type="evidence" value="ECO:0007669"/>
    <property type="project" value="TreeGrafter"/>
</dbReference>
<evidence type="ECO:0000256" key="10">
    <source>
        <dbReference type="SAM" id="Phobius"/>
    </source>
</evidence>
<dbReference type="InterPro" id="IPR050569">
    <property type="entry name" value="TAAR"/>
</dbReference>
<evidence type="ECO:0000259" key="11">
    <source>
        <dbReference type="PROSITE" id="PS50262"/>
    </source>
</evidence>
<keyword evidence="8 9" id="KW-0807">Transducer</keyword>
<dbReference type="PROSITE" id="PS50262">
    <property type="entry name" value="G_PROTEIN_RECEP_F1_2"/>
    <property type="match status" value="1"/>
</dbReference>
<dbReference type="Gene3D" id="1.20.1070.10">
    <property type="entry name" value="Rhodopsin 7-helix transmembrane proteins"/>
    <property type="match status" value="1"/>
</dbReference>
<feature type="domain" description="G-protein coupled receptors family 1 profile" evidence="11">
    <location>
        <begin position="1"/>
        <end position="211"/>
    </location>
</feature>
<dbReference type="SUPFAM" id="SSF81321">
    <property type="entry name" value="Family A G protein-coupled receptor-like"/>
    <property type="match status" value="1"/>
</dbReference>
<evidence type="ECO:0000256" key="1">
    <source>
        <dbReference type="ARBA" id="ARBA00004651"/>
    </source>
</evidence>
<organism evidence="12 13">
    <name type="scientific">Nothobranchius furzeri</name>
    <name type="common">Turquoise killifish</name>
    <dbReference type="NCBI Taxonomy" id="105023"/>
    <lineage>
        <taxon>Eukaryota</taxon>
        <taxon>Metazoa</taxon>
        <taxon>Chordata</taxon>
        <taxon>Craniata</taxon>
        <taxon>Vertebrata</taxon>
        <taxon>Euteleostomi</taxon>
        <taxon>Actinopterygii</taxon>
        <taxon>Neopterygii</taxon>
        <taxon>Teleostei</taxon>
        <taxon>Neoteleostei</taxon>
        <taxon>Acanthomorphata</taxon>
        <taxon>Ovalentaria</taxon>
        <taxon>Atherinomorphae</taxon>
        <taxon>Cyprinodontiformes</taxon>
        <taxon>Nothobranchiidae</taxon>
        <taxon>Nothobranchius</taxon>
    </lineage>
</organism>
<evidence type="ECO:0000256" key="8">
    <source>
        <dbReference type="ARBA" id="ARBA00023224"/>
    </source>
</evidence>
<evidence type="ECO:0000256" key="2">
    <source>
        <dbReference type="ARBA" id="ARBA00022475"/>
    </source>
</evidence>
<evidence type="ECO:0000256" key="4">
    <source>
        <dbReference type="ARBA" id="ARBA00022989"/>
    </source>
</evidence>
<name>A0A8C6NUB9_NOTFU</name>
<keyword evidence="5 9" id="KW-0297">G-protein coupled receptor</keyword>
<feature type="transmembrane region" description="Helical" evidence="10">
    <location>
        <begin position="62"/>
        <end position="82"/>
    </location>
</feature>
<reference evidence="12" key="1">
    <citation type="submission" date="2025-08" db="UniProtKB">
        <authorList>
            <consortium name="Ensembl"/>
        </authorList>
    </citation>
    <scope>IDENTIFICATION</scope>
</reference>
<sequence length="241" mass="27375">MPFEIIRNTTCWFLSDLFCSFYFKLSFIITFASVVDIVLISVDRYLAVCDPLHYSTKVTEKTVKVCVCLSWLYSVFYGSLIVKNDFTKPGRQSLGQCIMIVDYVSGTIDLVVSFVVPVLVIIVLYMRVFIVAVSQARIMQAHITAVTLQFSLTHTSKKSELKAAKTLGVLVIVFLICFCPYHCVSFAGNGSFSTFSLFLLYFNSTLNPVIYALFYPWFRKAVKVIITFQILQPDSREVNML</sequence>
<evidence type="ECO:0000313" key="12">
    <source>
        <dbReference type="Ensembl" id="ENSNFUP00015026470.1"/>
    </source>
</evidence>
<dbReference type="InterPro" id="IPR000276">
    <property type="entry name" value="GPCR_Rhodpsn"/>
</dbReference>
<dbReference type="PROSITE" id="PS00237">
    <property type="entry name" value="G_PROTEIN_RECEP_F1_1"/>
    <property type="match status" value="1"/>
</dbReference>
<feature type="transmembrane region" description="Helical" evidence="10">
    <location>
        <begin position="167"/>
        <end position="188"/>
    </location>
</feature>
<protein>
    <recommendedName>
        <fullName evidence="11">G-protein coupled receptors family 1 profile domain-containing protein</fullName>
    </recommendedName>
</protein>
<dbReference type="PRINTS" id="PR00237">
    <property type="entry name" value="GPCRRHODOPSN"/>
</dbReference>
<dbReference type="GO" id="GO:0005886">
    <property type="term" value="C:plasma membrane"/>
    <property type="evidence" value="ECO:0007669"/>
    <property type="project" value="UniProtKB-SubCell"/>
</dbReference>
<feature type="transmembrane region" description="Helical" evidence="10">
    <location>
        <begin position="103"/>
        <end position="126"/>
    </location>
</feature>
<keyword evidence="4 10" id="KW-1133">Transmembrane helix</keyword>
<dbReference type="AlphaFoldDB" id="A0A8C6NUB9"/>
<comment type="similarity">
    <text evidence="9">Belongs to the G-protein coupled receptor 1 family.</text>
</comment>
<dbReference type="PANTHER" id="PTHR24249:SF381">
    <property type="entry name" value="TRACE AMINE ASSOCIATED RECEPTOR 19P-RELATED"/>
    <property type="match status" value="1"/>
</dbReference>
<evidence type="ECO:0000256" key="6">
    <source>
        <dbReference type="ARBA" id="ARBA00023136"/>
    </source>
</evidence>
<proteinExistence type="inferred from homology"/>
<dbReference type="Pfam" id="PF00001">
    <property type="entry name" value="7tm_1"/>
    <property type="match status" value="1"/>
</dbReference>
<keyword evidence="7 9" id="KW-0675">Receptor</keyword>
<evidence type="ECO:0000256" key="5">
    <source>
        <dbReference type="ARBA" id="ARBA00023040"/>
    </source>
</evidence>
<keyword evidence="13" id="KW-1185">Reference proteome</keyword>
<comment type="subcellular location">
    <subcellularLocation>
        <location evidence="1">Cell membrane</location>
        <topology evidence="1">Multi-pass membrane protein</topology>
    </subcellularLocation>
</comment>
<keyword evidence="2" id="KW-1003">Cell membrane</keyword>
<dbReference type="PANTHER" id="PTHR24249">
    <property type="entry name" value="HISTAMINE RECEPTOR-RELATED G-PROTEIN COUPLED RECEPTOR"/>
    <property type="match status" value="1"/>
</dbReference>
<keyword evidence="3 9" id="KW-0812">Transmembrane</keyword>
<dbReference type="GeneTree" id="ENSGT01050000244823"/>
<keyword evidence="6 10" id="KW-0472">Membrane</keyword>
<evidence type="ECO:0000256" key="9">
    <source>
        <dbReference type="RuleBase" id="RU000688"/>
    </source>
</evidence>
<feature type="transmembrane region" description="Helical" evidence="10">
    <location>
        <begin position="21"/>
        <end position="42"/>
    </location>
</feature>
<feature type="transmembrane region" description="Helical" evidence="10">
    <location>
        <begin position="194"/>
        <end position="214"/>
    </location>
</feature>
<dbReference type="InterPro" id="IPR017452">
    <property type="entry name" value="GPCR_Rhodpsn_7TM"/>
</dbReference>
<evidence type="ECO:0000256" key="7">
    <source>
        <dbReference type="ARBA" id="ARBA00023170"/>
    </source>
</evidence>
<evidence type="ECO:0000256" key="3">
    <source>
        <dbReference type="ARBA" id="ARBA00022692"/>
    </source>
</evidence>
<accession>A0A8C6NUB9</accession>
<evidence type="ECO:0000313" key="13">
    <source>
        <dbReference type="Proteomes" id="UP000694548"/>
    </source>
</evidence>